<evidence type="ECO:0000256" key="6">
    <source>
        <dbReference type="HAMAP-Rule" id="MF_01007"/>
    </source>
</evidence>
<name>A0A1G1YZV7_9BACT</name>
<dbReference type="EC" id="2.1.1.199" evidence="6"/>
<evidence type="ECO:0000256" key="1">
    <source>
        <dbReference type="ARBA" id="ARBA00010396"/>
    </source>
</evidence>
<comment type="function">
    <text evidence="6">Specifically methylates the N4 position of cytidine in position 1402 (C1402) of 16S rRNA.</text>
</comment>
<dbReference type="Proteomes" id="UP000178651">
    <property type="component" value="Unassembled WGS sequence"/>
</dbReference>
<gene>
    <name evidence="6" type="primary">rsmH</name>
    <name evidence="7" type="ORF">A3D47_02185</name>
</gene>
<keyword evidence="4 6" id="KW-0808">Transferase</keyword>
<dbReference type="SUPFAM" id="SSF81799">
    <property type="entry name" value="Putative methyltransferase TM0872, insert domain"/>
    <property type="match status" value="1"/>
</dbReference>
<dbReference type="PIRSF" id="PIRSF004486">
    <property type="entry name" value="MraW"/>
    <property type="match status" value="1"/>
</dbReference>
<dbReference type="Pfam" id="PF01795">
    <property type="entry name" value="Methyltransf_5"/>
    <property type="match status" value="1"/>
</dbReference>
<organism evidence="7 8">
    <name type="scientific">Candidatus Colwellbacteria bacterium RIFCSPHIGHO2_02_FULL_43_15</name>
    <dbReference type="NCBI Taxonomy" id="1797686"/>
    <lineage>
        <taxon>Bacteria</taxon>
        <taxon>Candidatus Colwelliibacteriota</taxon>
    </lineage>
</organism>
<dbReference type="EMBL" id="MHIU01000013">
    <property type="protein sequence ID" value="OGY57928.1"/>
    <property type="molecule type" value="Genomic_DNA"/>
</dbReference>
<dbReference type="InterPro" id="IPR029063">
    <property type="entry name" value="SAM-dependent_MTases_sf"/>
</dbReference>
<dbReference type="InterPro" id="IPR023397">
    <property type="entry name" value="SAM-dep_MeTrfase_MraW_recog"/>
</dbReference>
<comment type="caution">
    <text evidence="7">The sequence shown here is derived from an EMBL/GenBank/DDBJ whole genome shotgun (WGS) entry which is preliminary data.</text>
</comment>
<keyword evidence="5 6" id="KW-0949">S-adenosyl-L-methionine</keyword>
<keyword evidence="6" id="KW-0963">Cytoplasm</keyword>
<dbReference type="Gene3D" id="3.40.50.150">
    <property type="entry name" value="Vaccinia Virus protein VP39"/>
    <property type="match status" value="1"/>
</dbReference>
<dbReference type="NCBIfam" id="TIGR00006">
    <property type="entry name" value="16S rRNA (cytosine(1402)-N(4))-methyltransferase RsmH"/>
    <property type="match status" value="1"/>
</dbReference>
<evidence type="ECO:0000313" key="7">
    <source>
        <dbReference type="EMBL" id="OGY57928.1"/>
    </source>
</evidence>
<evidence type="ECO:0000256" key="4">
    <source>
        <dbReference type="ARBA" id="ARBA00022679"/>
    </source>
</evidence>
<keyword evidence="2 6" id="KW-0698">rRNA processing</keyword>
<sequence>MSHTPVLLNKVLEVLSPESGSFIVDGTVDGGGHAEKIIKAIGPKGTFLGLDLDNELLEKTRARFKEAKAKVILINDNYANLPNILKDRHLGKANGLLLDLGFSSEQLEDSGRGFSFTKNEPLLMNYKSSGVTAAEVVNGLEEKKLAEIFWLYGEERFSRQIAKHIIEARRHKKIITTFDLVEIIKNAVPKFYEHGRLHPATRVFQALRIYVNQELSNLEEILKNLTNILKPDAVVAIISFHSLEDRLVKNYFKEMDKEGSIKTITKKPIVAGVDEVRLNPRSRSAKLRAGIIKIHKY</sequence>
<dbReference type="HAMAP" id="MF_01007">
    <property type="entry name" value="16SrRNA_methyltr_H"/>
    <property type="match status" value="1"/>
</dbReference>
<dbReference type="PANTHER" id="PTHR11265">
    <property type="entry name" value="S-ADENOSYL-METHYLTRANSFERASE MRAW"/>
    <property type="match status" value="1"/>
</dbReference>
<protein>
    <recommendedName>
        <fullName evidence="6">Ribosomal RNA small subunit methyltransferase H</fullName>
        <ecNumber evidence="6">2.1.1.199</ecNumber>
    </recommendedName>
    <alternativeName>
        <fullName evidence="6">16S rRNA m(4)C1402 methyltransferase</fullName>
    </alternativeName>
    <alternativeName>
        <fullName evidence="6">rRNA (cytosine-N(4)-)-methyltransferase RsmH</fullName>
    </alternativeName>
</protein>
<dbReference type="GO" id="GO:0070475">
    <property type="term" value="P:rRNA base methylation"/>
    <property type="evidence" value="ECO:0007669"/>
    <property type="project" value="UniProtKB-UniRule"/>
</dbReference>
<dbReference type="SUPFAM" id="SSF53335">
    <property type="entry name" value="S-adenosyl-L-methionine-dependent methyltransferases"/>
    <property type="match status" value="1"/>
</dbReference>
<feature type="binding site" evidence="6">
    <location>
        <position position="106"/>
    </location>
    <ligand>
        <name>S-adenosyl-L-methionine</name>
        <dbReference type="ChEBI" id="CHEBI:59789"/>
    </ligand>
</feature>
<evidence type="ECO:0000256" key="5">
    <source>
        <dbReference type="ARBA" id="ARBA00022691"/>
    </source>
</evidence>
<dbReference type="AlphaFoldDB" id="A0A1G1YZV7"/>
<comment type="catalytic activity">
    <reaction evidence="6">
        <text>cytidine(1402) in 16S rRNA + S-adenosyl-L-methionine = N(4)-methylcytidine(1402) in 16S rRNA + S-adenosyl-L-homocysteine + H(+)</text>
        <dbReference type="Rhea" id="RHEA:42928"/>
        <dbReference type="Rhea" id="RHEA-COMP:10286"/>
        <dbReference type="Rhea" id="RHEA-COMP:10287"/>
        <dbReference type="ChEBI" id="CHEBI:15378"/>
        <dbReference type="ChEBI" id="CHEBI:57856"/>
        <dbReference type="ChEBI" id="CHEBI:59789"/>
        <dbReference type="ChEBI" id="CHEBI:74506"/>
        <dbReference type="ChEBI" id="CHEBI:82748"/>
        <dbReference type="EC" id="2.1.1.199"/>
    </reaction>
</comment>
<feature type="binding site" evidence="6">
    <location>
        <position position="78"/>
    </location>
    <ligand>
        <name>S-adenosyl-L-methionine</name>
        <dbReference type="ChEBI" id="CHEBI:59789"/>
    </ligand>
</feature>
<comment type="subcellular location">
    <subcellularLocation>
        <location evidence="6">Cytoplasm</location>
    </subcellularLocation>
</comment>
<feature type="binding site" evidence="6">
    <location>
        <begin position="31"/>
        <end position="33"/>
    </location>
    <ligand>
        <name>S-adenosyl-L-methionine</name>
        <dbReference type="ChEBI" id="CHEBI:59789"/>
    </ligand>
</feature>
<dbReference type="GO" id="GO:0005737">
    <property type="term" value="C:cytoplasm"/>
    <property type="evidence" value="ECO:0007669"/>
    <property type="project" value="UniProtKB-SubCell"/>
</dbReference>
<proteinExistence type="inferred from homology"/>
<dbReference type="PANTHER" id="PTHR11265:SF0">
    <property type="entry name" value="12S RRNA N4-METHYLCYTIDINE METHYLTRANSFERASE"/>
    <property type="match status" value="1"/>
</dbReference>
<feature type="binding site" evidence="6">
    <location>
        <position position="51"/>
    </location>
    <ligand>
        <name>S-adenosyl-L-methionine</name>
        <dbReference type="ChEBI" id="CHEBI:59789"/>
    </ligand>
</feature>
<evidence type="ECO:0000256" key="2">
    <source>
        <dbReference type="ARBA" id="ARBA00022552"/>
    </source>
</evidence>
<accession>A0A1G1YZV7</accession>
<keyword evidence="3 6" id="KW-0489">Methyltransferase</keyword>
<comment type="similarity">
    <text evidence="1 6">Belongs to the methyltransferase superfamily. RsmH family.</text>
</comment>
<dbReference type="GO" id="GO:0071424">
    <property type="term" value="F:rRNA (cytosine-N4-)-methyltransferase activity"/>
    <property type="evidence" value="ECO:0007669"/>
    <property type="project" value="UniProtKB-UniRule"/>
</dbReference>
<reference evidence="7 8" key="1">
    <citation type="journal article" date="2016" name="Nat. Commun.">
        <title>Thousands of microbial genomes shed light on interconnected biogeochemical processes in an aquifer system.</title>
        <authorList>
            <person name="Anantharaman K."/>
            <person name="Brown C.T."/>
            <person name="Hug L.A."/>
            <person name="Sharon I."/>
            <person name="Castelle C.J."/>
            <person name="Probst A.J."/>
            <person name="Thomas B.C."/>
            <person name="Singh A."/>
            <person name="Wilkins M.J."/>
            <person name="Karaoz U."/>
            <person name="Brodie E.L."/>
            <person name="Williams K.H."/>
            <person name="Hubbard S.S."/>
            <person name="Banfield J.F."/>
        </authorList>
    </citation>
    <scope>NUCLEOTIDE SEQUENCE [LARGE SCALE GENOMIC DNA]</scope>
</reference>
<evidence type="ECO:0000256" key="3">
    <source>
        <dbReference type="ARBA" id="ARBA00022603"/>
    </source>
</evidence>
<evidence type="ECO:0000313" key="8">
    <source>
        <dbReference type="Proteomes" id="UP000178651"/>
    </source>
</evidence>
<dbReference type="InterPro" id="IPR002903">
    <property type="entry name" value="RsmH"/>
</dbReference>
<feature type="binding site" evidence="6">
    <location>
        <position position="99"/>
    </location>
    <ligand>
        <name>S-adenosyl-L-methionine</name>
        <dbReference type="ChEBI" id="CHEBI:59789"/>
    </ligand>
</feature>
<dbReference type="Gene3D" id="1.10.150.170">
    <property type="entry name" value="Putative methyltransferase TM0872, insert domain"/>
    <property type="match status" value="1"/>
</dbReference>